<dbReference type="InterPro" id="IPR008972">
    <property type="entry name" value="Cupredoxin"/>
</dbReference>
<evidence type="ECO:0000256" key="9">
    <source>
        <dbReference type="ARBA" id="ARBA00035011"/>
    </source>
</evidence>
<dbReference type="AlphaFoldDB" id="A0A1P8BFN6"/>
<keyword evidence="7" id="KW-0325">Glycoprotein</keyword>
<dbReference type="TAIR" id="AT5G57920">
    <property type="gene designation" value="ENODL10"/>
</dbReference>
<dbReference type="GO" id="GO:0009055">
    <property type="term" value="F:electron transfer activity"/>
    <property type="evidence" value="ECO:0007669"/>
    <property type="project" value="InterPro"/>
</dbReference>
<keyword evidence="8" id="KW-0449">Lipoprotein</keyword>
<dbReference type="ProteomicsDB" id="201669"/>
<dbReference type="EMBL" id="CP002688">
    <property type="protein sequence ID" value="ANM70376.1"/>
    <property type="molecule type" value="Genomic_DNA"/>
</dbReference>
<dbReference type="eggNOG" id="ENOG502RZS4">
    <property type="taxonomic scope" value="Eukaryota"/>
</dbReference>
<sequence>MPLTYLLLFILANSHHMINHHRNIIKLFCITRMSSVMMCCCLLLLFGLLSEGREILVGGKSNTWKAPESRDETLNQWSGRTRFKIGDSLLWKYNAENDSVLQVRQTDYERCDRSEPIRGYKDGHTNIELKRSGPFYFISGEEGHCQRGEKLRVVVLSPNHNRSVVDAPAPVNIVLSPNYNRSVAAAPLNAHIMNKGSLNTAWSLLLLLPLGLLV</sequence>
<dbReference type="SMR" id="A0A1P8BFN6"/>
<dbReference type="ExpressionAtlas" id="A0A1P8BFN6">
    <property type="expression patterns" value="baseline and differential"/>
</dbReference>
<comment type="subcellular location">
    <subcellularLocation>
        <location evidence="1">Cell membrane</location>
        <topology evidence="1">Lipid-anchor</topology>
        <topology evidence="1">GPI-anchor</topology>
    </subcellularLocation>
</comment>
<evidence type="ECO:0000256" key="4">
    <source>
        <dbReference type="ARBA" id="ARBA00022729"/>
    </source>
</evidence>
<comment type="function">
    <text evidence="10">May act as a carbohydrate transporter.</text>
</comment>
<evidence type="ECO:0000313" key="13">
    <source>
        <dbReference type="EMBL" id="ANM70376.1"/>
    </source>
</evidence>
<reference evidence="13 14" key="1">
    <citation type="journal article" date="2000" name="Nature">
        <title>Sequence and analysis of chromosome 5 of the plant Arabidopsis thaliana.</title>
        <authorList>
            <consortium name="Kazusa DNA Research Institute"/>
            <consortium name="Cold Spring Harbor and Washington University in St Louis Sequencing Consortium"/>
            <consortium name="European Union Arabidopsis Genome Sequencing Consortium"/>
            <person name="Tabata S."/>
            <person name="Kaneko T."/>
            <person name="Nakamura Y."/>
            <person name="Kotani H."/>
            <person name="Kato T."/>
            <person name="Asamizu E."/>
            <person name="Miyajima N."/>
            <person name="Sasamoto S."/>
            <person name="Kimura T."/>
            <person name="Hosouchi T."/>
            <person name="Kawashima K."/>
            <person name="Kohara M."/>
            <person name="Matsumoto M."/>
            <person name="Matsuno A."/>
            <person name="Muraki A."/>
            <person name="Nakayama S."/>
            <person name="Nakazaki N."/>
            <person name="Naruo K."/>
            <person name="Okumura S."/>
            <person name="Shinpo S."/>
            <person name="Takeuchi C."/>
            <person name="Wada T."/>
            <person name="Watanabe A."/>
            <person name="Yamada M."/>
            <person name="Yasuda M."/>
            <person name="Sato S."/>
            <person name="de la Bastide M."/>
            <person name="Huang E."/>
            <person name="Spiegel L."/>
            <person name="Gnoj L."/>
            <person name="O'Shaughnessy A."/>
            <person name="Preston R."/>
            <person name="Habermann K."/>
            <person name="Murray J."/>
            <person name="Johnson D."/>
            <person name="Rohlfing T."/>
            <person name="Nelson J."/>
            <person name="Stoneking T."/>
            <person name="Pepin K."/>
            <person name="Spieth J."/>
            <person name="Sekhon M."/>
            <person name="Armstrong J."/>
            <person name="Becker M."/>
            <person name="Belter E."/>
            <person name="Cordum H."/>
            <person name="Cordes M."/>
            <person name="Courtney L."/>
            <person name="Courtney W."/>
            <person name="Dante M."/>
            <person name="Du H."/>
            <person name="Edwards J."/>
            <person name="Fryman J."/>
            <person name="Haakensen B."/>
            <person name="Lamar E."/>
            <person name="Latreille P."/>
            <person name="Leonard S."/>
            <person name="Meyer R."/>
            <person name="Mulvaney E."/>
            <person name="Ozersky P."/>
            <person name="Riley A."/>
            <person name="Strowmatt C."/>
            <person name="Wagner-McPherson C."/>
            <person name="Wollam A."/>
            <person name="Yoakum M."/>
            <person name="Bell M."/>
            <person name="Dedhia N."/>
            <person name="Parnell L."/>
            <person name="Shah R."/>
            <person name="Rodriguez M."/>
            <person name="See L.H."/>
            <person name="Vil D."/>
            <person name="Baker J."/>
            <person name="Kirchoff K."/>
            <person name="Toth K."/>
            <person name="King L."/>
            <person name="Bahret A."/>
            <person name="Miller B."/>
            <person name="Marra M."/>
            <person name="Martienssen R."/>
            <person name="McCombie W.R."/>
            <person name="Wilson R.K."/>
            <person name="Murphy G."/>
            <person name="Bancroft I."/>
            <person name="Volckaert G."/>
            <person name="Wambutt R."/>
            <person name="Dusterhoft A."/>
            <person name="Stiekema W."/>
            <person name="Pohl T."/>
            <person name="Entian K.D."/>
            <person name="Terryn N."/>
            <person name="Hartley N."/>
            <person name="Bent E."/>
            <person name="Johnson S."/>
            <person name="Langham S.A."/>
            <person name="McCullagh B."/>
            <person name="Robben J."/>
            <person name="Grymonprez B."/>
            <person name="Zimmermann W."/>
            <person name="Ramsperger U."/>
            <person name="Wedler H."/>
            <person name="Balke K."/>
            <person name="Wedler E."/>
            <person name="Peters S."/>
            <person name="van Staveren M."/>
            <person name="Dirkse W."/>
            <person name="Mooijman P."/>
            <person name="Lankhorst R.K."/>
            <person name="Weitzenegger T."/>
            <person name="Bothe G."/>
            <person name="Rose M."/>
            <person name="Hauf J."/>
            <person name="Berneiser S."/>
            <person name="Hempel S."/>
            <person name="Feldpausch M."/>
            <person name="Lamberth S."/>
            <person name="Villarroel R."/>
            <person name="Gielen J."/>
            <person name="Ardiles W."/>
            <person name="Bents O."/>
            <person name="Lemcke K."/>
            <person name="Kolesov G."/>
            <person name="Mayer K."/>
            <person name="Rudd S."/>
            <person name="Schoof H."/>
            <person name="Schueller C."/>
            <person name="Zaccaria P."/>
            <person name="Mewes H.W."/>
            <person name="Bevan M."/>
            <person name="Fransz P."/>
        </authorList>
    </citation>
    <scope>NUCLEOTIDE SEQUENCE [LARGE SCALE GENOMIC DNA]</scope>
    <source>
        <strain evidence="14">cv. Columbia</strain>
    </source>
</reference>
<dbReference type="InterPro" id="IPR039391">
    <property type="entry name" value="Phytocyanin-like"/>
</dbReference>
<organism evidence="13 14">
    <name type="scientific">Arabidopsis thaliana</name>
    <name type="common">Mouse-ear cress</name>
    <dbReference type="NCBI Taxonomy" id="3702"/>
    <lineage>
        <taxon>Eukaryota</taxon>
        <taxon>Viridiplantae</taxon>
        <taxon>Streptophyta</taxon>
        <taxon>Embryophyta</taxon>
        <taxon>Tracheophyta</taxon>
        <taxon>Spermatophyta</taxon>
        <taxon>Magnoliopsida</taxon>
        <taxon>eudicotyledons</taxon>
        <taxon>Gunneridae</taxon>
        <taxon>Pentapetalae</taxon>
        <taxon>rosids</taxon>
        <taxon>malvids</taxon>
        <taxon>Brassicales</taxon>
        <taxon>Brassicaceae</taxon>
        <taxon>Camelineae</taxon>
        <taxon>Arabidopsis</taxon>
    </lineage>
</organism>
<reference evidence="14" key="2">
    <citation type="journal article" date="2017" name="Plant J.">
        <title>Araport11: a complete reannotation of the Arabidopsis thaliana reference genome.</title>
        <authorList>
            <person name="Cheng C.Y."/>
            <person name="Krishnakumar V."/>
            <person name="Chan A.P."/>
            <person name="Thibaud-Nissen F."/>
            <person name="Schobel S."/>
            <person name="Town C.D."/>
        </authorList>
    </citation>
    <scope>GENOME REANNOTATION</scope>
    <source>
        <strain evidence="14">cv. Columbia</strain>
    </source>
</reference>
<evidence type="ECO:0000313" key="14">
    <source>
        <dbReference type="Proteomes" id="UP000006548"/>
    </source>
</evidence>
<dbReference type="RefSeq" id="NP_001331992.1">
    <property type="nucleotide sequence ID" value="NM_001345280.1"/>
</dbReference>
<dbReference type="GO" id="GO:0098552">
    <property type="term" value="C:side of membrane"/>
    <property type="evidence" value="ECO:0007669"/>
    <property type="project" value="UniProtKB-KW"/>
</dbReference>
<evidence type="ECO:0000259" key="11">
    <source>
        <dbReference type="PROSITE" id="PS51485"/>
    </source>
</evidence>
<dbReference type="SUPFAM" id="SSF49503">
    <property type="entry name" value="Cupredoxins"/>
    <property type="match status" value="1"/>
</dbReference>
<dbReference type="Proteomes" id="UP000006548">
    <property type="component" value="Chromosome 5"/>
</dbReference>
<evidence type="ECO:0007829" key="17">
    <source>
        <dbReference type="ProteomicsDB" id="A0A1P8BFN6"/>
    </source>
</evidence>
<dbReference type="GO" id="GO:0005886">
    <property type="term" value="C:plasma membrane"/>
    <property type="evidence" value="ECO:0007669"/>
    <property type="project" value="UniProtKB-SubCell"/>
</dbReference>
<evidence type="ECO:0000313" key="15">
    <source>
        <dbReference type="TAIR" id="AT5G57920"/>
    </source>
</evidence>
<evidence type="ECO:0000256" key="3">
    <source>
        <dbReference type="ARBA" id="ARBA00022622"/>
    </source>
</evidence>
<dbReference type="FunFam" id="2.60.40.420:FF:000069">
    <property type="entry name" value="Early nodulin-like protein 1"/>
    <property type="match status" value="1"/>
</dbReference>
<keyword evidence="6" id="KW-1015">Disulfide bond</keyword>
<evidence type="ECO:0000256" key="8">
    <source>
        <dbReference type="ARBA" id="ARBA00023288"/>
    </source>
</evidence>
<keyword evidence="14" id="KW-1185">Reference proteome</keyword>
<evidence type="ECO:0000256" key="5">
    <source>
        <dbReference type="ARBA" id="ARBA00023136"/>
    </source>
</evidence>
<evidence type="ECO:0000313" key="12">
    <source>
        <dbReference type="Araport" id="AT5G57920"/>
    </source>
</evidence>
<keyword evidence="5" id="KW-0472">Membrane</keyword>
<dbReference type="InterPro" id="IPR003245">
    <property type="entry name" value="Phytocyanin_dom"/>
</dbReference>
<evidence type="ECO:0000256" key="1">
    <source>
        <dbReference type="ARBA" id="ARBA00004609"/>
    </source>
</evidence>
<dbReference type="Gene3D" id="2.60.40.420">
    <property type="entry name" value="Cupredoxins - blue copper proteins"/>
    <property type="match status" value="1"/>
</dbReference>
<dbReference type="OrthoDB" id="1937044at2759"/>
<keyword evidence="2" id="KW-1003">Cell membrane</keyword>
<dbReference type="Pfam" id="PF02298">
    <property type="entry name" value="Cu_bind_like"/>
    <property type="match status" value="1"/>
</dbReference>
<gene>
    <name evidence="13 15" type="primary">ENODL10</name>
    <name evidence="13" type="synonym">AtENODL10</name>
    <name evidence="13" type="synonym">early nodulin-like protein 10</name>
    <name evidence="13" type="synonym">MTI20.18</name>
    <name evidence="13" type="synonym">MTI20_18</name>
    <name evidence="12 13" type="ordered locus">At5g57920</name>
</gene>
<dbReference type="PANTHER" id="PTHR33021:SF519">
    <property type="entry name" value="EARLY NODULIN-LIKE PROTEIN 10"/>
    <property type="match status" value="1"/>
</dbReference>
<evidence type="ECO:0000256" key="10">
    <source>
        <dbReference type="ARBA" id="ARBA00037626"/>
    </source>
</evidence>
<feature type="domain" description="Phytocyanin" evidence="11">
    <location>
        <begin position="53"/>
        <end position="157"/>
    </location>
</feature>
<dbReference type="InterPro" id="IPR041846">
    <property type="entry name" value="ENL_dom"/>
</dbReference>
<dbReference type="Araport" id="AT5G57920"/>
<proteinExistence type="evidence at protein level"/>
<protein>
    <submittedName>
        <fullName evidence="13">Early nodulin-like protein 10</fullName>
    </submittedName>
</protein>
<dbReference type="GeneID" id="835903"/>
<accession>A0A1P8BFN6</accession>
<evidence type="ECO:0007829" key="16">
    <source>
        <dbReference type="PeptideAtlas" id="A0A1P8BFN6"/>
    </source>
</evidence>
<keyword evidence="3" id="KW-0336">GPI-anchor</keyword>
<evidence type="ECO:0000256" key="2">
    <source>
        <dbReference type="ARBA" id="ARBA00022475"/>
    </source>
</evidence>
<dbReference type="STRING" id="3702.A0A1P8BFN6"/>
<evidence type="ECO:0000256" key="7">
    <source>
        <dbReference type="ARBA" id="ARBA00023180"/>
    </source>
</evidence>
<keyword evidence="4" id="KW-0732">Signal</keyword>
<keyword evidence="16 17" id="KW-1267">Proteomics identification</keyword>
<dbReference type="PANTHER" id="PTHR33021">
    <property type="entry name" value="BLUE COPPER PROTEIN"/>
    <property type="match status" value="1"/>
</dbReference>
<comment type="similarity">
    <text evidence="9">Belongs to the early nodulin-like (ENODL) family.</text>
</comment>
<evidence type="ECO:0000256" key="6">
    <source>
        <dbReference type="ARBA" id="ARBA00023157"/>
    </source>
</evidence>
<dbReference type="InParanoid" id="A0A1P8BFN6"/>
<dbReference type="CDD" id="cd11019">
    <property type="entry name" value="OsENODL1_like"/>
    <property type="match status" value="1"/>
</dbReference>
<dbReference type="PROSITE" id="PS51485">
    <property type="entry name" value="PHYTOCYANIN"/>
    <property type="match status" value="1"/>
</dbReference>
<name>A0A1P8BFN6_ARATH</name>